<dbReference type="InterPro" id="IPR016024">
    <property type="entry name" value="ARM-type_fold"/>
</dbReference>
<dbReference type="OrthoDB" id="2112914at2"/>
<name>A0A1C0A7L1_9FIRM</name>
<accession>A0A1C0A7L1</accession>
<gene>
    <name evidence="2" type="ORF">U472_09330</name>
</gene>
<dbReference type="PANTHER" id="PTHR12697:SF5">
    <property type="entry name" value="DEOXYHYPUSINE HYDROXYLASE"/>
    <property type="match status" value="1"/>
</dbReference>
<comment type="caution">
    <text evidence="2">The sequence shown here is derived from an EMBL/GenBank/DDBJ whole genome shotgun (WGS) entry which is preliminary data.</text>
</comment>
<reference evidence="2 3" key="2">
    <citation type="submission" date="2016-08" db="EMBL/GenBank/DDBJ databases">
        <title>Orenia metallireducens sp. nov. strain Z6, a Novel Metal-reducing Firmicute from the Deep Subsurface.</title>
        <authorList>
            <person name="Maxim B.I."/>
            <person name="Kenneth K."/>
            <person name="Flynn T.M."/>
            <person name="Oloughlin E.J."/>
            <person name="Locke R.A."/>
            <person name="Weber J.R."/>
            <person name="Egan S.M."/>
            <person name="Mackie R.I."/>
            <person name="Cann I.K."/>
        </authorList>
    </citation>
    <scope>NUCLEOTIDE SEQUENCE [LARGE SCALE GENOMIC DNA]</scope>
    <source>
        <strain evidence="2 3">Z6</strain>
    </source>
</reference>
<evidence type="ECO:0000256" key="1">
    <source>
        <dbReference type="SAM" id="Phobius"/>
    </source>
</evidence>
<dbReference type="Proteomes" id="UP000093514">
    <property type="component" value="Unassembled WGS sequence"/>
</dbReference>
<evidence type="ECO:0008006" key="4">
    <source>
        <dbReference type="Google" id="ProtNLM"/>
    </source>
</evidence>
<dbReference type="Gene3D" id="1.25.10.10">
    <property type="entry name" value="Leucine-rich Repeat Variant"/>
    <property type="match status" value="2"/>
</dbReference>
<dbReference type="Pfam" id="PF13646">
    <property type="entry name" value="HEAT_2"/>
    <property type="match status" value="2"/>
</dbReference>
<proteinExistence type="predicted"/>
<keyword evidence="1" id="KW-1133">Transmembrane helix</keyword>
<dbReference type="SUPFAM" id="SSF48371">
    <property type="entry name" value="ARM repeat"/>
    <property type="match status" value="1"/>
</dbReference>
<evidence type="ECO:0000313" key="2">
    <source>
        <dbReference type="EMBL" id="OCL26204.1"/>
    </source>
</evidence>
<dbReference type="GO" id="GO:0016491">
    <property type="term" value="F:oxidoreductase activity"/>
    <property type="evidence" value="ECO:0007669"/>
    <property type="project" value="TreeGrafter"/>
</dbReference>
<dbReference type="AlphaFoldDB" id="A0A1C0A7L1"/>
<keyword evidence="3" id="KW-1185">Reference proteome</keyword>
<protein>
    <recommendedName>
        <fullName evidence="4">HEAT repeat</fullName>
    </recommendedName>
</protein>
<evidence type="ECO:0000313" key="3">
    <source>
        <dbReference type="Proteomes" id="UP000093514"/>
    </source>
</evidence>
<sequence length="369" mass="42755">MSYLKLVTENYNYILYSTFGLFIILLISLILKNRPKKYNYFIKLIKKNLKKALDKLDQLDDIDIKEELILYGEKDLNEADYLTIKDYLIDDYLLKRLLNKITNSDSHDRAKAGRTLIKIGTPQAIDYVTCLLYDEDKEIRNLIIEELSKLQNPRIITTLINYLDNCEDLVILNSLKKAFLKIGKKSSYELLKLLNSDNSTHVSWSIKLLTEIGDDRAIEPLIELLYNHPKFEVRIIAARGLAQLDLEGNFKFLKDKLGDENSEVRAEIVTLLGQYNQDEVASLLYNLLFDNSKLVRNNTCQSLLKLGDIGIRQLILAVEKDDIQEDVLQFLNNIDALDLIKSTKNVYEVKQLDQNFDFLDLNELNLSNY</sequence>
<keyword evidence="1" id="KW-0812">Transmembrane</keyword>
<dbReference type="PANTHER" id="PTHR12697">
    <property type="entry name" value="PBS LYASE HEAT-LIKE PROTEIN"/>
    <property type="match status" value="1"/>
</dbReference>
<organism evidence="2 3">
    <name type="scientific">Orenia metallireducens</name>
    <dbReference type="NCBI Taxonomy" id="1413210"/>
    <lineage>
        <taxon>Bacteria</taxon>
        <taxon>Bacillati</taxon>
        <taxon>Bacillota</taxon>
        <taxon>Clostridia</taxon>
        <taxon>Halanaerobiales</taxon>
        <taxon>Halobacteroidaceae</taxon>
        <taxon>Orenia</taxon>
    </lineage>
</organism>
<reference evidence="3" key="1">
    <citation type="submission" date="2016-07" db="EMBL/GenBank/DDBJ databases">
        <authorList>
            <person name="Florea S."/>
            <person name="Webb J.S."/>
            <person name="Jaromczyk J."/>
            <person name="Schardl C.L."/>
        </authorList>
    </citation>
    <scope>NUCLEOTIDE SEQUENCE [LARGE SCALE GENOMIC DNA]</scope>
    <source>
        <strain evidence="3">Z6</strain>
    </source>
</reference>
<dbReference type="RefSeq" id="WP_068717792.1">
    <property type="nucleotide sequence ID" value="NZ_LWDV01000009.1"/>
</dbReference>
<dbReference type="EMBL" id="LWDV01000009">
    <property type="protein sequence ID" value="OCL26204.1"/>
    <property type="molecule type" value="Genomic_DNA"/>
</dbReference>
<keyword evidence="1" id="KW-0472">Membrane</keyword>
<dbReference type="InterPro" id="IPR011989">
    <property type="entry name" value="ARM-like"/>
</dbReference>
<feature type="transmembrane region" description="Helical" evidence="1">
    <location>
        <begin position="13"/>
        <end position="31"/>
    </location>
</feature>